<dbReference type="SUPFAM" id="SSF117070">
    <property type="entry name" value="LEA14-like"/>
    <property type="match status" value="1"/>
</dbReference>
<dbReference type="Pfam" id="PF03168">
    <property type="entry name" value="LEA_2"/>
    <property type="match status" value="1"/>
</dbReference>
<dbReference type="SMART" id="SM00769">
    <property type="entry name" value="WHy"/>
    <property type="match status" value="1"/>
</dbReference>
<evidence type="ECO:0000313" key="3">
    <source>
        <dbReference type="EMBL" id="MBD2857461.1"/>
    </source>
</evidence>
<feature type="signal peptide" evidence="1">
    <location>
        <begin position="1"/>
        <end position="23"/>
    </location>
</feature>
<comment type="caution">
    <text evidence="3">The sequence shown here is derived from an EMBL/GenBank/DDBJ whole genome shotgun (WGS) entry which is preliminary data.</text>
</comment>
<proteinExistence type="predicted"/>
<dbReference type="InterPro" id="IPR004864">
    <property type="entry name" value="LEA_2"/>
</dbReference>
<feature type="domain" description="Water stress and hypersensitive response" evidence="2">
    <location>
        <begin position="27"/>
        <end position="146"/>
    </location>
</feature>
<dbReference type="Gene3D" id="2.60.40.1820">
    <property type="match status" value="1"/>
</dbReference>
<dbReference type="Proteomes" id="UP000610558">
    <property type="component" value="Unassembled WGS sequence"/>
</dbReference>
<evidence type="ECO:0000259" key="2">
    <source>
        <dbReference type="SMART" id="SM00769"/>
    </source>
</evidence>
<dbReference type="RefSeq" id="WP_190761702.1">
    <property type="nucleotide sequence ID" value="NZ_JACXLD010000001.1"/>
</dbReference>
<dbReference type="PROSITE" id="PS51257">
    <property type="entry name" value="PROKAR_LIPOPROTEIN"/>
    <property type="match status" value="1"/>
</dbReference>
<dbReference type="InterPro" id="IPR013990">
    <property type="entry name" value="WHy-dom"/>
</dbReference>
<keyword evidence="4" id="KW-1185">Reference proteome</keyword>
<sequence>MKIFVAVLSALLLSACASVNPIAKPEVAVTNIQVGANNGFQQTLKVGLQLDNPNGFDINLGRFRYDIALAGNSLAGGSFNEAVMLPANDRVNLVVPVQVNLLSGLGLIRSLLNAPQDQLEYELSLTANVLNFGFGDVTVSKKGLVGIGLGSTPQGTAK</sequence>
<organism evidence="3 4">
    <name type="scientific">Spongiibacter pelagi</name>
    <dbReference type="NCBI Taxonomy" id="2760804"/>
    <lineage>
        <taxon>Bacteria</taxon>
        <taxon>Pseudomonadati</taxon>
        <taxon>Pseudomonadota</taxon>
        <taxon>Gammaproteobacteria</taxon>
        <taxon>Cellvibrionales</taxon>
        <taxon>Spongiibacteraceae</taxon>
        <taxon>Spongiibacter</taxon>
    </lineage>
</organism>
<accession>A0A927GUC5</accession>
<dbReference type="AlphaFoldDB" id="A0A927GUC5"/>
<evidence type="ECO:0000313" key="4">
    <source>
        <dbReference type="Proteomes" id="UP000610558"/>
    </source>
</evidence>
<gene>
    <name evidence="3" type="ORF">IB286_00480</name>
</gene>
<feature type="chain" id="PRO_5038047846" evidence="1">
    <location>
        <begin position="24"/>
        <end position="158"/>
    </location>
</feature>
<name>A0A927GUC5_9GAMM</name>
<dbReference type="GO" id="GO:0009269">
    <property type="term" value="P:response to desiccation"/>
    <property type="evidence" value="ECO:0007669"/>
    <property type="project" value="InterPro"/>
</dbReference>
<evidence type="ECO:0000256" key="1">
    <source>
        <dbReference type="SAM" id="SignalP"/>
    </source>
</evidence>
<keyword evidence="1" id="KW-0732">Signal</keyword>
<protein>
    <submittedName>
        <fullName evidence="3">LEA type 2 family protein</fullName>
    </submittedName>
</protein>
<reference evidence="3" key="1">
    <citation type="submission" date="2020-09" db="EMBL/GenBank/DDBJ databases">
        <authorList>
            <person name="Yoon J.-W."/>
        </authorList>
    </citation>
    <scope>NUCLEOTIDE SEQUENCE</scope>
    <source>
        <strain evidence="3">KMU-158</strain>
    </source>
</reference>
<dbReference type="EMBL" id="JACXLD010000001">
    <property type="protein sequence ID" value="MBD2857461.1"/>
    <property type="molecule type" value="Genomic_DNA"/>
</dbReference>